<evidence type="ECO:0000256" key="7">
    <source>
        <dbReference type="ARBA" id="ARBA00023136"/>
    </source>
</evidence>
<evidence type="ECO:0000256" key="9">
    <source>
        <dbReference type="ARBA" id="ARBA00023224"/>
    </source>
</evidence>
<feature type="transmembrane region" description="Helical" evidence="10">
    <location>
        <begin position="75"/>
        <end position="95"/>
    </location>
</feature>
<keyword evidence="7 10" id="KW-0472">Membrane</keyword>
<dbReference type="PANTHER" id="PTHR21137">
    <property type="entry name" value="ODORANT RECEPTOR"/>
    <property type="match status" value="1"/>
</dbReference>
<gene>
    <name evidence="11" type="ORF">PUN28_011248</name>
</gene>
<evidence type="ECO:0000256" key="5">
    <source>
        <dbReference type="ARBA" id="ARBA00022725"/>
    </source>
</evidence>
<proteinExistence type="predicted"/>
<keyword evidence="5" id="KW-0552">Olfaction</keyword>
<keyword evidence="12" id="KW-1185">Reference proteome</keyword>
<evidence type="ECO:0000256" key="2">
    <source>
        <dbReference type="ARBA" id="ARBA00022475"/>
    </source>
</evidence>
<keyword evidence="6 10" id="KW-1133">Transmembrane helix</keyword>
<reference evidence="11 12" key="1">
    <citation type="submission" date="2023-03" db="EMBL/GenBank/DDBJ databases">
        <title>High recombination rates correlate with genetic variation in Cardiocondyla obscurior ants.</title>
        <authorList>
            <person name="Errbii M."/>
        </authorList>
    </citation>
    <scope>NUCLEOTIDE SEQUENCE [LARGE SCALE GENOMIC DNA]</scope>
    <source>
        <strain evidence="11">Alpha-2009</strain>
        <tissue evidence="11">Whole body</tissue>
    </source>
</reference>
<accession>A0AAW2FMI6</accession>
<keyword evidence="2" id="KW-1003">Cell membrane</keyword>
<evidence type="ECO:0000256" key="10">
    <source>
        <dbReference type="SAM" id="Phobius"/>
    </source>
</evidence>
<keyword evidence="4 10" id="KW-0812">Transmembrane</keyword>
<dbReference type="Proteomes" id="UP001430953">
    <property type="component" value="Unassembled WGS sequence"/>
</dbReference>
<comment type="caution">
    <text evidence="11">The sequence shown here is derived from an EMBL/GenBank/DDBJ whole genome shotgun (WGS) entry which is preliminary data.</text>
</comment>
<dbReference type="GO" id="GO:0004984">
    <property type="term" value="F:olfactory receptor activity"/>
    <property type="evidence" value="ECO:0007669"/>
    <property type="project" value="InterPro"/>
</dbReference>
<organism evidence="11 12">
    <name type="scientific">Cardiocondyla obscurior</name>
    <dbReference type="NCBI Taxonomy" id="286306"/>
    <lineage>
        <taxon>Eukaryota</taxon>
        <taxon>Metazoa</taxon>
        <taxon>Ecdysozoa</taxon>
        <taxon>Arthropoda</taxon>
        <taxon>Hexapoda</taxon>
        <taxon>Insecta</taxon>
        <taxon>Pterygota</taxon>
        <taxon>Neoptera</taxon>
        <taxon>Endopterygota</taxon>
        <taxon>Hymenoptera</taxon>
        <taxon>Apocrita</taxon>
        <taxon>Aculeata</taxon>
        <taxon>Formicoidea</taxon>
        <taxon>Formicidae</taxon>
        <taxon>Myrmicinae</taxon>
        <taxon>Cardiocondyla</taxon>
    </lineage>
</organism>
<protein>
    <recommendedName>
        <fullName evidence="13">Odorant receptor</fullName>
    </recommendedName>
</protein>
<keyword evidence="8" id="KW-0675">Receptor</keyword>
<feature type="transmembrane region" description="Helical" evidence="10">
    <location>
        <begin position="192"/>
        <end position="212"/>
    </location>
</feature>
<evidence type="ECO:0000313" key="11">
    <source>
        <dbReference type="EMBL" id="KAL0116290.1"/>
    </source>
</evidence>
<evidence type="ECO:0000256" key="6">
    <source>
        <dbReference type="ARBA" id="ARBA00022989"/>
    </source>
</evidence>
<dbReference type="GO" id="GO:0007165">
    <property type="term" value="P:signal transduction"/>
    <property type="evidence" value="ECO:0007669"/>
    <property type="project" value="UniProtKB-KW"/>
</dbReference>
<dbReference type="GO" id="GO:0005886">
    <property type="term" value="C:plasma membrane"/>
    <property type="evidence" value="ECO:0007669"/>
    <property type="project" value="UniProtKB-SubCell"/>
</dbReference>
<dbReference type="InterPro" id="IPR004117">
    <property type="entry name" value="7tm6_olfct_rcpt"/>
</dbReference>
<evidence type="ECO:0000256" key="8">
    <source>
        <dbReference type="ARBA" id="ARBA00023170"/>
    </source>
</evidence>
<name>A0AAW2FMI6_9HYME</name>
<dbReference type="Pfam" id="PF02949">
    <property type="entry name" value="7tm_6"/>
    <property type="match status" value="1"/>
</dbReference>
<evidence type="ECO:0000313" key="12">
    <source>
        <dbReference type="Proteomes" id="UP001430953"/>
    </source>
</evidence>
<dbReference type="EMBL" id="JADYXP020000010">
    <property type="protein sequence ID" value="KAL0116290.1"/>
    <property type="molecule type" value="Genomic_DNA"/>
</dbReference>
<evidence type="ECO:0000256" key="3">
    <source>
        <dbReference type="ARBA" id="ARBA00022606"/>
    </source>
</evidence>
<comment type="subcellular location">
    <subcellularLocation>
        <location evidence="1">Cell membrane</location>
        <topology evidence="1">Multi-pass membrane protein</topology>
    </subcellularLocation>
</comment>
<evidence type="ECO:0000256" key="1">
    <source>
        <dbReference type="ARBA" id="ARBA00004651"/>
    </source>
</evidence>
<evidence type="ECO:0000256" key="4">
    <source>
        <dbReference type="ARBA" id="ARBA00022692"/>
    </source>
</evidence>
<keyword evidence="3" id="KW-0716">Sensory transduction</keyword>
<feature type="transmembrane region" description="Helical" evidence="10">
    <location>
        <begin position="224"/>
        <end position="244"/>
    </location>
</feature>
<sequence>MDLILFVDNADDFSDNFYITLTTFVSCCKIFSLLKNRNNIATLIDILMKKPFRPTDYDEIEIRQKFDRIIRSNTLHYMTMVESTCAFALVTSIIVDYRKYRLAFRAWLPFNLSSPMLFQIAYAHQSIGITAGSVIQVACDSLICGLLMHICSQLEIMECHLKKIVGKPRYLRECIVHHIRIFQFALMVNKTFKLVITVQFLISTLVVCFNLYQLTQINMFSAKYIQIVMYMFCMLTQISFYCWYGNEVKLKSQNVVNTVFEMEWFAFDCSMQKNLLIIISRSLVPIEFTGAYVISINLGSFVSLLKTSYSAYNILQQMR</sequence>
<dbReference type="AlphaFoldDB" id="A0AAW2FMI6"/>
<evidence type="ECO:0008006" key="13">
    <source>
        <dbReference type="Google" id="ProtNLM"/>
    </source>
</evidence>
<keyword evidence="9" id="KW-0807">Transducer</keyword>
<dbReference type="PANTHER" id="PTHR21137:SF35">
    <property type="entry name" value="ODORANT RECEPTOR 19A-RELATED"/>
    <property type="match status" value="1"/>
</dbReference>
<dbReference type="GO" id="GO:0005549">
    <property type="term" value="F:odorant binding"/>
    <property type="evidence" value="ECO:0007669"/>
    <property type="project" value="InterPro"/>
</dbReference>